<comment type="similarity">
    <text evidence="1">Belongs to the glycosyltransferase group 1 family. Glycosyltransferase 4 subfamily.</text>
</comment>
<evidence type="ECO:0000313" key="6">
    <source>
        <dbReference type="Proteomes" id="UP000248887"/>
    </source>
</evidence>
<protein>
    <submittedName>
        <fullName evidence="5">Glycosyl transferase family 1</fullName>
    </submittedName>
</protein>
<dbReference type="Pfam" id="PF00534">
    <property type="entry name" value="Glycos_transf_1"/>
    <property type="match status" value="1"/>
</dbReference>
<evidence type="ECO:0000256" key="3">
    <source>
        <dbReference type="ARBA" id="ARBA00022679"/>
    </source>
</evidence>
<dbReference type="AlphaFoldDB" id="A0A2W5R2L1"/>
<dbReference type="EMBL" id="QFQD01000027">
    <property type="protein sequence ID" value="PZQ82879.1"/>
    <property type="molecule type" value="Genomic_DNA"/>
</dbReference>
<dbReference type="Proteomes" id="UP000248887">
    <property type="component" value="Unassembled WGS sequence"/>
</dbReference>
<dbReference type="CDD" id="cd03801">
    <property type="entry name" value="GT4_PimA-like"/>
    <property type="match status" value="1"/>
</dbReference>
<evidence type="ECO:0000313" key="5">
    <source>
        <dbReference type="EMBL" id="PZQ82879.1"/>
    </source>
</evidence>
<proteinExistence type="inferred from homology"/>
<keyword evidence="3 5" id="KW-0808">Transferase</keyword>
<dbReference type="PANTHER" id="PTHR12526">
    <property type="entry name" value="GLYCOSYLTRANSFERASE"/>
    <property type="match status" value="1"/>
</dbReference>
<organism evidence="5 6">
    <name type="scientific">Ancylobacter novellus</name>
    <name type="common">Thiobacillus novellus</name>
    <dbReference type="NCBI Taxonomy" id="921"/>
    <lineage>
        <taxon>Bacteria</taxon>
        <taxon>Pseudomonadati</taxon>
        <taxon>Pseudomonadota</taxon>
        <taxon>Alphaproteobacteria</taxon>
        <taxon>Hyphomicrobiales</taxon>
        <taxon>Xanthobacteraceae</taxon>
        <taxon>Ancylobacter</taxon>
    </lineage>
</organism>
<feature type="domain" description="Glycosyl transferase family 1" evidence="4">
    <location>
        <begin position="174"/>
        <end position="332"/>
    </location>
</feature>
<dbReference type="PANTHER" id="PTHR12526:SF640">
    <property type="entry name" value="COLANIC ACID BIOSYNTHESIS GLYCOSYLTRANSFERASE WCAL-RELATED"/>
    <property type="match status" value="1"/>
</dbReference>
<dbReference type="Gene3D" id="3.40.50.2000">
    <property type="entry name" value="Glycogen Phosphorylase B"/>
    <property type="match status" value="2"/>
</dbReference>
<dbReference type="GO" id="GO:0016757">
    <property type="term" value="F:glycosyltransferase activity"/>
    <property type="evidence" value="ECO:0007669"/>
    <property type="project" value="UniProtKB-KW"/>
</dbReference>
<name>A0A2W5R2L1_ANCNO</name>
<reference evidence="5 6" key="1">
    <citation type="submission" date="2017-08" db="EMBL/GenBank/DDBJ databases">
        <title>Infants hospitalized years apart are colonized by the same room-sourced microbial strains.</title>
        <authorList>
            <person name="Brooks B."/>
            <person name="Olm M.R."/>
            <person name="Firek B.A."/>
            <person name="Baker R."/>
            <person name="Thomas B.C."/>
            <person name="Morowitz M.J."/>
            <person name="Banfield J.F."/>
        </authorList>
    </citation>
    <scope>NUCLEOTIDE SEQUENCE [LARGE SCALE GENOMIC DNA]</scope>
    <source>
        <strain evidence="5">S2_005_001_R2_27</strain>
    </source>
</reference>
<evidence type="ECO:0000256" key="2">
    <source>
        <dbReference type="ARBA" id="ARBA00022676"/>
    </source>
</evidence>
<accession>A0A2W5R2L1</accession>
<comment type="caution">
    <text evidence="5">The sequence shown here is derived from an EMBL/GenBank/DDBJ whole genome shotgun (WGS) entry which is preliminary data.</text>
</comment>
<evidence type="ECO:0000259" key="4">
    <source>
        <dbReference type="Pfam" id="PF00534"/>
    </source>
</evidence>
<evidence type="ECO:0000256" key="1">
    <source>
        <dbReference type="ARBA" id="ARBA00009481"/>
    </source>
</evidence>
<gene>
    <name evidence="5" type="ORF">DI549_10040</name>
</gene>
<sequence>MHPDERGLWPDGIEAVAPSFKRRFSGVVATVIGVVPAQAKHVAIRALGPLPASVPQLTWRDFRLGSWRRPKGRRWRIWHARRDTEMIFGMLLRDVLRQPWKLVFTSAAQKRHGPFLRFLISQMDRIIATSPQAASYLDRAATVVVHGVDTERYHPAPDRALAWKATGLPGRYGIGVFGRVRHQKGQDLFVEAMVELLPHHPDWTAVVIGLSTPTEQPFLAALKARIAAAGLTERILILGEQPIAKMPEWFRCLSIGVIPARWEGFGLVPIEAMASGTPVVAARSGAAPDLVKEGETGHLVPVDDQAALTAAIARLMALDEETREGIGRAARAHVLAEFSIEREAQKINAVYEEIWRD</sequence>
<dbReference type="SUPFAM" id="SSF53756">
    <property type="entry name" value="UDP-Glycosyltransferase/glycogen phosphorylase"/>
    <property type="match status" value="1"/>
</dbReference>
<keyword evidence="2" id="KW-0328">Glycosyltransferase</keyword>
<dbReference type="InterPro" id="IPR001296">
    <property type="entry name" value="Glyco_trans_1"/>
</dbReference>